<evidence type="ECO:0000256" key="1">
    <source>
        <dbReference type="SAM" id="Phobius"/>
    </source>
</evidence>
<dbReference type="AlphaFoldDB" id="A0A346ACR4"/>
<feature type="transmembrane region" description="Helical" evidence="1">
    <location>
        <begin position="367"/>
        <end position="388"/>
    </location>
</feature>
<feature type="transmembrane region" description="Helical" evidence="1">
    <location>
        <begin position="212"/>
        <end position="245"/>
    </location>
</feature>
<evidence type="ECO:0000313" key="2">
    <source>
        <dbReference type="EMBL" id="AXL05026.1"/>
    </source>
</evidence>
<feature type="transmembrane region" description="Helical" evidence="1">
    <location>
        <begin position="423"/>
        <end position="448"/>
    </location>
</feature>
<feature type="transmembrane region" description="Helical" evidence="1">
    <location>
        <begin position="182"/>
        <end position="200"/>
    </location>
</feature>
<feature type="transmembrane region" description="Helical" evidence="1">
    <location>
        <begin position="21"/>
        <end position="41"/>
    </location>
</feature>
<feature type="transmembrane region" description="Helical" evidence="1">
    <location>
        <begin position="251"/>
        <end position="270"/>
    </location>
</feature>
<accession>A0A346ACR4</accession>
<name>A0A346ACR4_AERHY</name>
<keyword evidence="1" id="KW-1133">Transmembrane helix</keyword>
<keyword evidence="1" id="KW-0472">Membrane</keyword>
<reference evidence="2" key="1">
    <citation type="submission" date="2018-06" db="EMBL/GenBank/DDBJ databases">
        <title>Genetic diversity of the Aeromonas Hydrophila O antigens and development of a suspension array for serotype detection.</title>
        <authorList>
            <person name="Cao H."/>
            <person name="Liu B."/>
        </authorList>
    </citation>
    <scope>NUCLEOTIDE SEQUENCE</scope>
    <source>
        <strain evidence="2">G5381</strain>
    </source>
</reference>
<feature type="transmembrane region" description="Helical" evidence="1">
    <location>
        <begin position="90"/>
        <end position="111"/>
    </location>
</feature>
<organism evidence="2">
    <name type="scientific">Aeromonas hydrophila</name>
    <dbReference type="NCBI Taxonomy" id="644"/>
    <lineage>
        <taxon>Bacteria</taxon>
        <taxon>Pseudomonadati</taxon>
        <taxon>Pseudomonadota</taxon>
        <taxon>Gammaproteobacteria</taxon>
        <taxon>Aeromonadales</taxon>
        <taxon>Aeromonadaceae</taxon>
        <taxon>Aeromonas</taxon>
    </lineage>
</organism>
<sequence length="463" mass="52401">MGLLLIIPTCVISEAHATTEYISLLAMCLLILIVFAVLFTYDDGAVTPLTLFSLMYSGYAIGAIYYAQSDGYFGKFIEFSGLGRHVVEEYMIQSLFLAISCYFAFWLGYALNIKKDIYHLQPKSDEFIKFISKNKNILIFPLVLFVFLYWVWVCFTISGGIINALIEFQLFPHLAKANNITIAPYLIYYAAINIWFICILCSPKKSISKSFVFWAFVGFVISISTARITISISYILSLLVFAYLVKREYRNRLLVIGSTLLLSSFMIYVLREFSNYYFLYGDISKVDFNFLTGLIGGGNITDLQQLVIILSTFSLNNSLLGSSYLDWINNFVGVYFGMEPNSLGLLIHEMYMPASSGAPTPGAVGELYANFNVLSPLVIFFIGCLMAVIRNFVLSKRNSLLAFCYSVFLVCFVFMYPKVDSTMFVNFIWGVAPTLSIVFLFYLLYLFAVRVNCMNAIHLKQGV</sequence>
<feature type="transmembrane region" description="Helical" evidence="1">
    <location>
        <begin position="137"/>
        <end position="162"/>
    </location>
</feature>
<dbReference type="EMBL" id="MH449681">
    <property type="protein sequence ID" value="AXL05026.1"/>
    <property type="molecule type" value="Genomic_DNA"/>
</dbReference>
<feature type="transmembrane region" description="Helical" evidence="1">
    <location>
        <begin position="400"/>
        <end position="417"/>
    </location>
</feature>
<feature type="transmembrane region" description="Helical" evidence="1">
    <location>
        <begin position="48"/>
        <end position="67"/>
    </location>
</feature>
<protein>
    <submittedName>
        <fullName evidence="2">O antigen polymerase</fullName>
    </submittedName>
</protein>
<keyword evidence="1" id="KW-0812">Transmembrane</keyword>
<gene>
    <name evidence="2" type="primary">wzy</name>
</gene>
<proteinExistence type="predicted"/>